<dbReference type="InterPro" id="IPR036188">
    <property type="entry name" value="FAD/NAD-bd_sf"/>
</dbReference>
<dbReference type="GO" id="GO:0071949">
    <property type="term" value="F:FAD binding"/>
    <property type="evidence" value="ECO:0007669"/>
    <property type="project" value="InterPro"/>
</dbReference>
<dbReference type="PANTHER" id="PTHR43476">
    <property type="entry name" value="3-(3-HYDROXY-PHENYL)PROPIONATE/3-HYDROXYCINNAMIC ACID HYDROXYLASE"/>
    <property type="match status" value="1"/>
</dbReference>
<dbReference type="PRINTS" id="PR00420">
    <property type="entry name" value="RNGMNOXGNASE"/>
</dbReference>
<dbReference type="InterPro" id="IPR050631">
    <property type="entry name" value="PheA/TfdB_FAD_monoxygenase"/>
</dbReference>
<dbReference type="NCBIfam" id="NF004829">
    <property type="entry name" value="PRK06183.1-3"/>
    <property type="match status" value="1"/>
</dbReference>
<reference evidence="4" key="2">
    <citation type="submission" date="2020-09" db="EMBL/GenBank/DDBJ databases">
        <authorList>
            <person name="Sun Q."/>
            <person name="Ohkuma M."/>
        </authorList>
    </citation>
    <scope>NUCLEOTIDE SEQUENCE</scope>
    <source>
        <strain evidence="4">JCM 4714</strain>
    </source>
</reference>
<evidence type="ECO:0000259" key="3">
    <source>
        <dbReference type="Pfam" id="PF01494"/>
    </source>
</evidence>
<keyword evidence="5" id="KW-1185">Reference proteome</keyword>
<dbReference type="Gene3D" id="3.40.30.120">
    <property type="match status" value="1"/>
</dbReference>
<dbReference type="GO" id="GO:0008688">
    <property type="term" value="F:3-(3-hydroxyphenyl)propionate hydroxylase activity"/>
    <property type="evidence" value="ECO:0007669"/>
    <property type="project" value="TreeGrafter"/>
</dbReference>
<proteinExistence type="predicted"/>
<dbReference type="SUPFAM" id="SSF51905">
    <property type="entry name" value="FAD/NAD(P)-binding domain"/>
    <property type="match status" value="1"/>
</dbReference>
<feature type="domain" description="FAD-binding" evidence="3">
    <location>
        <begin position="5"/>
        <end position="346"/>
    </location>
</feature>
<feature type="region of interest" description="Disordered" evidence="2">
    <location>
        <begin position="376"/>
        <end position="398"/>
    </location>
</feature>
<evidence type="ECO:0000256" key="1">
    <source>
        <dbReference type="ARBA" id="ARBA00023002"/>
    </source>
</evidence>
<dbReference type="Proteomes" id="UP000655443">
    <property type="component" value="Unassembled WGS sequence"/>
</dbReference>
<organism evidence="4 5">
    <name type="scientific">Streptomyces alanosinicus</name>
    <dbReference type="NCBI Taxonomy" id="68171"/>
    <lineage>
        <taxon>Bacteria</taxon>
        <taxon>Bacillati</taxon>
        <taxon>Actinomycetota</taxon>
        <taxon>Actinomycetes</taxon>
        <taxon>Kitasatosporales</taxon>
        <taxon>Streptomycetaceae</taxon>
        <taxon>Streptomyces</taxon>
    </lineage>
</organism>
<dbReference type="Gene3D" id="3.50.50.60">
    <property type="entry name" value="FAD/NAD(P)-binding domain"/>
    <property type="match status" value="1"/>
</dbReference>
<evidence type="ECO:0000313" key="5">
    <source>
        <dbReference type="Proteomes" id="UP000655443"/>
    </source>
</evidence>
<dbReference type="Gene3D" id="3.30.9.10">
    <property type="entry name" value="D-Amino Acid Oxidase, subunit A, domain 2"/>
    <property type="match status" value="1"/>
</dbReference>
<dbReference type="RefSeq" id="WP_189958589.1">
    <property type="nucleotide sequence ID" value="NZ_BMVG01000042.1"/>
</dbReference>
<sequence length="523" mass="56875">MLVQRCDVAVVGYGPVAQTLSALLGQSGHQVVAFEKQPGIACSPRAIHIDDEIMRLMERIGAGAEIRENSRCWDTYDTRTAAFGGELLRHFDWSGIGRHGWREHWSFYQPCLEAAVDRRVRDCSSVTVEFGAEAVALAQDADGVTLTVADTATGERRTVRARHLVGADGADGFVREALGIAVTRGSGGPRRLVLDVQEKHPMSFEFENGHFLDPERPGCLFRLGTSHRRFEFQLFDHERSEDFTAERAWELLAPWGGPEDFTLLRRPVVTFRELMADTWQRGRCFLIGDAAHAMWPFAGQGMCSGMRDAAALAWRLDLLYRGAADASVLDTFTADRKDDVQSCMDQARQVGGPCIASDPERIEQRNATMRAQLADPALAPVPPPRPGPRAFAHEDPTAGRPALQAEVRLGGRQGMFDEVVGHGFVLLAGSAEAASAFTSLAPEPRAALDRAGVILAHVGPPGSAAPVTDVTGAYGDWLAELGADCVLVRPDFYVYGSARGTRGGTQLLEHLAHALTARRSARV</sequence>
<accession>A0A918YS82</accession>
<evidence type="ECO:0000256" key="2">
    <source>
        <dbReference type="SAM" id="MobiDB-lite"/>
    </source>
</evidence>
<dbReference type="AlphaFoldDB" id="A0A918YS82"/>
<protein>
    <submittedName>
        <fullName evidence="4">3-(3-hydroxyphenyl)propionate hydroxylase</fullName>
    </submittedName>
</protein>
<dbReference type="EMBL" id="BMVG01000042">
    <property type="protein sequence ID" value="GHE13587.1"/>
    <property type="molecule type" value="Genomic_DNA"/>
</dbReference>
<dbReference type="Pfam" id="PF01494">
    <property type="entry name" value="FAD_binding_3"/>
    <property type="match status" value="1"/>
</dbReference>
<dbReference type="PANTHER" id="PTHR43476:SF3">
    <property type="entry name" value="FAD-BINDING MONOOXYGENASE"/>
    <property type="match status" value="1"/>
</dbReference>
<dbReference type="InterPro" id="IPR002938">
    <property type="entry name" value="FAD-bd"/>
</dbReference>
<comment type="caution">
    <text evidence="4">The sequence shown here is derived from an EMBL/GenBank/DDBJ whole genome shotgun (WGS) entry which is preliminary data.</text>
</comment>
<evidence type="ECO:0000313" key="4">
    <source>
        <dbReference type="EMBL" id="GHE13587.1"/>
    </source>
</evidence>
<keyword evidence="1" id="KW-0560">Oxidoreductase</keyword>
<reference evidence="4" key="1">
    <citation type="journal article" date="2014" name="Int. J. Syst. Evol. Microbiol.">
        <title>Complete genome sequence of Corynebacterium casei LMG S-19264T (=DSM 44701T), isolated from a smear-ripened cheese.</title>
        <authorList>
            <consortium name="US DOE Joint Genome Institute (JGI-PGF)"/>
            <person name="Walter F."/>
            <person name="Albersmeier A."/>
            <person name="Kalinowski J."/>
            <person name="Ruckert C."/>
        </authorList>
    </citation>
    <scope>NUCLEOTIDE SEQUENCE</scope>
    <source>
        <strain evidence="4">JCM 4714</strain>
    </source>
</reference>
<gene>
    <name evidence="4" type="primary">mhpA</name>
    <name evidence="4" type="ORF">GCM10010339_81010</name>
</gene>
<name>A0A918YS82_9ACTN</name>
<dbReference type="GO" id="GO:0019622">
    <property type="term" value="P:3-(3-hydroxy)phenylpropionate catabolic process"/>
    <property type="evidence" value="ECO:0007669"/>
    <property type="project" value="TreeGrafter"/>
</dbReference>